<dbReference type="PANTHER" id="PTHR31973">
    <property type="entry name" value="POLYPROTEIN, PUTATIVE-RELATED"/>
    <property type="match status" value="1"/>
</dbReference>
<comment type="caution">
    <text evidence="3">The sequence shown here is derived from an EMBL/GenBank/DDBJ whole genome shotgun (WGS) entry which is preliminary data.</text>
</comment>
<dbReference type="AlphaFoldDB" id="A0A9P0YR41"/>
<keyword evidence="1" id="KW-0479">Metal-binding</keyword>
<organism evidence="3 4">
    <name type="scientific">Cuscuta europaea</name>
    <name type="common">European dodder</name>
    <dbReference type="NCBI Taxonomy" id="41803"/>
    <lineage>
        <taxon>Eukaryota</taxon>
        <taxon>Viridiplantae</taxon>
        <taxon>Streptophyta</taxon>
        <taxon>Embryophyta</taxon>
        <taxon>Tracheophyta</taxon>
        <taxon>Spermatophyta</taxon>
        <taxon>Magnoliopsida</taxon>
        <taxon>eudicotyledons</taxon>
        <taxon>Gunneridae</taxon>
        <taxon>Pentapetalae</taxon>
        <taxon>asterids</taxon>
        <taxon>lamiids</taxon>
        <taxon>Solanales</taxon>
        <taxon>Convolvulaceae</taxon>
        <taxon>Cuscuteae</taxon>
        <taxon>Cuscuta</taxon>
        <taxon>Cuscuta subgen. Cuscuta</taxon>
    </lineage>
</organism>
<dbReference type="Proteomes" id="UP001152484">
    <property type="component" value="Unassembled WGS sequence"/>
</dbReference>
<keyword evidence="4" id="KW-1185">Reference proteome</keyword>
<dbReference type="Pfam" id="PF04434">
    <property type="entry name" value="SWIM"/>
    <property type="match status" value="1"/>
</dbReference>
<dbReference type="PANTHER" id="PTHR31973:SF113">
    <property type="entry name" value="PROTEIN FAR1-RELATED SEQUENCE 5-LIKE"/>
    <property type="match status" value="1"/>
</dbReference>
<dbReference type="OrthoDB" id="1695771at2759"/>
<evidence type="ECO:0000259" key="2">
    <source>
        <dbReference type="PROSITE" id="PS50966"/>
    </source>
</evidence>
<dbReference type="Pfam" id="PF10551">
    <property type="entry name" value="MULE"/>
    <property type="match status" value="1"/>
</dbReference>
<reference evidence="3" key="1">
    <citation type="submission" date="2022-07" db="EMBL/GenBank/DDBJ databases">
        <authorList>
            <person name="Macas J."/>
            <person name="Novak P."/>
            <person name="Neumann P."/>
        </authorList>
    </citation>
    <scope>NUCLEOTIDE SEQUENCE</scope>
</reference>
<feature type="domain" description="SWIM-type" evidence="2">
    <location>
        <begin position="593"/>
        <end position="625"/>
    </location>
</feature>
<dbReference type="InterPro" id="IPR007527">
    <property type="entry name" value="Znf_SWIM"/>
</dbReference>
<proteinExistence type="predicted"/>
<keyword evidence="1" id="KW-0863">Zinc-finger</keyword>
<dbReference type="PROSITE" id="PS50966">
    <property type="entry name" value="ZF_SWIM"/>
    <property type="match status" value="1"/>
</dbReference>
<accession>A0A9P0YR41</accession>
<evidence type="ECO:0000313" key="4">
    <source>
        <dbReference type="Proteomes" id="UP001152484"/>
    </source>
</evidence>
<dbReference type="EMBL" id="CAMAPE010000008">
    <property type="protein sequence ID" value="CAH9072491.1"/>
    <property type="molecule type" value="Genomic_DNA"/>
</dbReference>
<gene>
    <name evidence="3" type="ORF">CEURO_LOCUS4373</name>
</gene>
<sequence length="725" mass="83038">MDNNILVMVKVDGYWNPDNVFHNKHTLGVSVLFGSSYNDFCDNLIHNIFKGRIDKDFRISYIVESCPPPVFIDDDTSLTFYLTLKTLHPSFSQFPTCVEFIAHQVPSKCHTSHNISILIPSESISFDSPSVPSSSSVDSFLSTGVYKDVKVYTHTDPTTIALYAIYKNKHDLIYHLKLYAIENNFQYVTKTSRKESLHVFCPDEKCEWAVRGVRLPDVDFFQIRRFDSTHSCSVDFREGDHKQATYDIVAGMVIHRYSNASKKPYPPNDIIDDIRREFGISLSYRKALAVKRHSMKLLFGSDEESYQLLPSMCHVIGKANPQSVITLVRHADSVFKYMFMSLSAWREAWDHCIPVLTVDGTFMKGYFKGTLLTACTRDANRQLVPLAFGICDSENKDSWKWFFSQLKLALSYRHNLYIVSDRNAGIIKSVKDVFPSAGHGYCVRHLAGNIRSQFKGSADGKEWKFNAAARASTYKEYQEYMTLLDLEDPRIRAYLDKIGSDKWARCMSGPYRYNIMTSNWAESVNNVNICAQEYPVAKLIDFIRERMQKWFTECRDLAHSTTTILPKEREHELIVLQREAFRMQVVDRRCRSFVVDLKKKICTCCAFQLDQFVCVHAVAAISKAPNMSCYDFISPFYKRDALCATYNGIVHPICDVAAWNVPADVQSMICKPPKCEKKPAGRPKKKRIPSVGEFPTFKKSKKQRCSRCTGVGHNQKTCKNPIPHV</sequence>
<evidence type="ECO:0000256" key="1">
    <source>
        <dbReference type="PROSITE-ProRule" id="PRU00325"/>
    </source>
</evidence>
<name>A0A9P0YR41_CUSEU</name>
<protein>
    <recommendedName>
        <fullName evidence="2">SWIM-type domain-containing protein</fullName>
    </recommendedName>
</protein>
<keyword evidence="1" id="KW-0862">Zinc</keyword>
<dbReference type="GO" id="GO:0008270">
    <property type="term" value="F:zinc ion binding"/>
    <property type="evidence" value="ECO:0007669"/>
    <property type="project" value="UniProtKB-KW"/>
</dbReference>
<dbReference type="InterPro" id="IPR018289">
    <property type="entry name" value="MULE_transposase_dom"/>
</dbReference>
<evidence type="ECO:0000313" key="3">
    <source>
        <dbReference type="EMBL" id="CAH9072491.1"/>
    </source>
</evidence>